<dbReference type="OMA" id="INNCHIH"/>
<evidence type="ECO:0000313" key="3">
    <source>
        <dbReference type="Proteomes" id="UP000688137"/>
    </source>
</evidence>
<accession>A0A8S1KV94</accession>
<sequence length="251" mass="29782">MKSQPNQLLEKINNCHIHVKQHSKPSIHFKKMVLTYHWSLAINKLQKIFTLRCKMPLEILKNEDQQMKQSQSEQNSQIFINKLNKHVRYLSQQPQIETDSQLEQDQISEEIDDPELPQNNLHYQNKHLKLDISRIQNQQSDVKESAHFQSQNSLDQLKFNEEFLDLFKKQRVLSQFGQLCQNKIKEQEMLIKKIIESRPSKPLTDVKTFLSLLKKPQIEVQQAKIIQQNQQPVYLILIIFFISLISIYIIV</sequence>
<comment type="caution">
    <text evidence="2">The sequence shown here is derived from an EMBL/GenBank/DDBJ whole genome shotgun (WGS) entry which is preliminary data.</text>
</comment>
<organism evidence="2 3">
    <name type="scientific">Paramecium primaurelia</name>
    <dbReference type="NCBI Taxonomy" id="5886"/>
    <lineage>
        <taxon>Eukaryota</taxon>
        <taxon>Sar</taxon>
        <taxon>Alveolata</taxon>
        <taxon>Ciliophora</taxon>
        <taxon>Intramacronucleata</taxon>
        <taxon>Oligohymenophorea</taxon>
        <taxon>Peniculida</taxon>
        <taxon>Parameciidae</taxon>
        <taxon>Paramecium</taxon>
    </lineage>
</organism>
<keyword evidence="3" id="KW-1185">Reference proteome</keyword>
<keyword evidence="1" id="KW-0472">Membrane</keyword>
<keyword evidence="1" id="KW-1133">Transmembrane helix</keyword>
<evidence type="ECO:0000313" key="2">
    <source>
        <dbReference type="EMBL" id="CAD8058311.1"/>
    </source>
</evidence>
<dbReference type="Proteomes" id="UP000688137">
    <property type="component" value="Unassembled WGS sequence"/>
</dbReference>
<reference evidence="2" key="1">
    <citation type="submission" date="2021-01" db="EMBL/GenBank/DDBJ databases">
        <authorList>
            <consortium name="Genoscope - CEA"/>
            <person name="William W."/>
        </authorList>
    </citation>
    <scope>NUCLEOTIDE SEQUENCE</scope>
</reference>
<proteinExistence type="predicted"/>
<keyword evidence="1" id="KW-0812">Transmembrane</keyword>
<gene>
    <name evidence="2" type="ORF">PPRIM_AZ9-3.1.T0270152</name>
</gene>
<protein>
    <recommendedName>
        <fullName evidence="4">Transmembrane protein</fullName>
    </recommendedName>
</protein>
<dbReference type="AlphaFoldDB" id="A0A8S1KV94"/>
<evidence type="ECO:0008006" key="4">
    <source>
        <dbReference type="Google" id="ProtNLM"/>
    </source>
</evidence>
<dbReference type="EMBL" id="CAJJDM010000026">
    <property type="protein sequence ID" value="CAD8058311.1"/>
    <property type="molecule type" value="Genomic_DNA"/>
</dbReference>
<evidence type="ECO:0000256" key="1">
    <source>
        <dbReference type="SAM" id="Phobius"/>
    </source>
</evidence>
<feature type="transmembrane region" description="Helical" evidence="1">
    <location>
        <begin position="232"/>
        <end position="250"/>
    </location>
</feature>
<name>A0A8S1KV94_PARPR</name>